<name>A0A3R7AIS4_APHAT</name>
<sequence length="71" mass="7734">MAGIVAAGAVSGVAVDVVSHLTAPFEHVALYGRSLLQLSYMYSDRLGWIAPTRVDISSWVAFERAKEMHNN</sequence>
<dbReference type="Proteomes" id="UP000285430">
    <property type="component" value="Unassembled WGS sequence"/>
</dbReference>
<dbReference type="AlphaFoldDB" id="A0A3R7AIS4"/>
<dbReference type="EMBL" id="QUTH01002322">
    <property type="protein sequence ID" value="RHZ26621.1"/>
    <property type="molecule type" value="Genomic_DNA"/>
</dbReference>
<comment type="caution">
    <text evidence="2">The sequence shown here is derived from an EMBL/GenBank/DDBJ whole genome shotgun (WGS) entry which is preliminary data.</text>
</comment>
<protein>
    <submittedName>
        <fullName evidence="2">Uncharacterized protein</fullName>
    </submittedName>
</protein>
<evidence type="ECO:0000313" key="4">
    <source>
        <dbReference type="Proteomes" id="UP000285712"/>
    </source>
</evidence>
<proteinExistence type="predicted"/>
<accession>A0A3R7AIS4</accession>
<dbReference type="Proteomes" id="UP000285712">
    <property type="component" value="Unassembled WGS sequence"/>
</dbReference>
<reference evidence="3 4" key="1">
    <citation type="submission" date="2018-08" db="EMBL/GenBank/DDBJ databases">
        <title>Aphanomyces genome sequencing and annotation.</title>
        <authorList>
            <person name="Minardi D."/>
            <person name="Oidtmann B."/>
            <person name="Van Der Giezen M."/>
            <person name="Studholme D.J."/>
        </authorList>
    </citation>
    <scope>NUCLEOTIDE SEQUENCE [LARGE SCALE GENOMIC DNA]</scope>
    <source>
        <strain evidence="2 3">Da</strain>
        <strain evidence="1 4">Sv</strain>
    </source>
</reference>
<organism evidence="2 3">
    <name type="scientific">Aphanomyces astaci</name>
    <name type="common">Crayfish plague agent</name>
    <dbReference type="NCBI Taxonomy" id="112090"/>
    <lineage>
        <taxon>Eukaryota</taxon>
        <taxon>Sar</taxon>
        <taxon>Stramenopiles</taxon>
        <taxon>Oomycota</taxon>
        <taxon>Saprolegniomycetes</taxon>
        <taxon>Saprolegniales</taxon>
        <taxon>Verrucalvaceae</taxon>
        <taxon>Aphanomyces</taxon>
    </lineage>
</organism>
<evidence type="ECO:0000313" key="3">
    <source>
        <dbReference type="Proteomes" id="UP000285430"/>
    </source>
</evidence>
<gene>
    <name evidence="1" type="ORF">DYB35_010233</name>
    <name evidence="2" type="ORF">DYB37_011235</name>
</gene>
<evidence type="ECO:0000313" key="1">
    <source>
        <dbReference type="EMBL" id="RHY86538.1"/>
    </source>
</evidence>
<evidence type="ECO:0000313" key="2">
    <source>
        <dbReference type="EMBL" id="RHZ26621.1"/>
    </source>
</evidence>
<dbReference type="EMBL" id="QUTG01005024">
    <property type="protein sequence ID" value="RHY86538.1"/>
    <property type="molecule type" value="Genomic_DNA"/>
</dbReference>